<dbReference type="AlphaFoldDB" id="A0A835SCN2"/>
<dbReference type="OrthoDB" id="551654at2759"/>
<keyword evidence="1" id="KW-0812">Transmembrane</keyword>
<comment type="caution">
    <text evidence="2">The sequence shown here is derived from an EMBL/GenBank/DDBJ whole genome shotgun (WGS) entry which is preliminary data.</text>
</comment>
<name>A0A835SCN2_CHLIN</name>
<evidence type="ECO:0000313" key="2">
    <source>
        <dbReference type="EMBL" id="KAG2424837.1"/>
    </source>
</evidence>
<feature type="transmembrane region" description="Helical" evidence="1">
    <location>
        <begin position="81"/>
        <end position="104"/>
    </location>
</feature>
<evidence type="ECO:0000256" key="1">
    <source>
        <dbReference type="SAM" id="Phobius"/>
    </source>
</evidence>
<proteinExistence type="predicted"/>
<protein>
    <submittedName>
        <fullName evidence="2">Uncharacterized protein</fullName>
    </submittedName>
</protein>
<keyword evidence="3" id="KW-1185">Reference proteome</keyword>
<accession>A0A835SCN2</accession>
<evidence type="ECO:0000313" key="3">
    <source>
        <dbReference type="Proteomes" id="UP000650467"/>
    </source>
</evidence>
<organism evidence="2 3">
    <name type="scientific">Chlamydomonas incerta</name>
    <dbReference type="NCBI Taxonomy" id="51695"/>
    <lineage>
        <taxon>Eukaryota</taxon>
        <taxon>Viridiplantae</taxon>
        <taxon>Chlorophyta</taxon>
        <taxon>core chlorophytes</taxon>
        <taxon>Chlorophyceae</taxon>
        <taxon>CS clade</taxon>
        <taxon>Chlamydomonadales</taxon>
        <taxon>Chlamydomonadaceae</taxon>
        <taxon>Chlamydomonas</taxon>
    </lineage>
</organism>
<keyword evidence="1" id="KW-1133">Transmembrane helix</keyword>
<keyword evidence="1" id="KW-0472">Membrane</keyword>
<sequence>MSAVLGLSYSRWAVEALTIKELDQHMASHANVIAMMYRDKGTCGMDIVIEDDGDDNHLSGAEAVSFVRLAEEFGPGYCNHYWSVALVALFGLGLALRLLALLAMRHETALMRGLQALAERLRLSSAGSGAGNDQLFKP</sequence>
<dbReference type="EMBL" id="JAEHOC010000061">
    <property type="protein sequence ID" value="KAG2424837.1"/>
    <property type="molecule type" value="Genomic_DNA"/>
</dbReference>
<dbReference type="Proteomes" id="UP000650467">
    <property type="component" value="Unassembled WGS sequence"/>
</dbReference>
<gene>
    <name evidence="2" type="ORF">HXX76_014258</name>
</gene>
<reference evidence="2" key="1">
    <citation type="journal article" date="2020" name="bioRxiv">
        <title>Comparative genomics of Chlamydomonas.</title>
        <authorList>
            <person name="Craig R.J."/>
            <person name="Hasan A.R."/>
            <person name="Ness R.W."/>
            <person name="Keightley P.D."/>
        </authorList>
    </citation>
    <scope>NUCLEOTIDE SEQUENCE</scope>
    <source>
        <strain evidence="2">SAG 7.73</strain>
    </source>
</reference>